<comment type="caution">
    <text evidence="1">The sequence shown here is derived from an EMBL/GenBank/DDBJ whole genome shotgun (WGS) entry which is preliminary data.</text>
</comment>
<keyword evidence="2" id="KW-1185">Reference proteome</keyword>
<proteinExistence type="predicted"/>
<sequence length="88" mass="10130">MNHALNFNNVKRQSPPSVEITYRSALFCLYMSGFFIARQGWVSFSHFTWHGKQAGVPLPVQTGGRWKWSRYSVEIKVDSAGETDKMME</sequence>
<accession>A0ACC4B209</accession>
<evidence type="ECO:0000313" key="1">
    <source>
        <dbReference type="EMBL" id="KAL3572594.1"/>
    </source>
</evidence>
<evidence type="ECO:0000313" key="2">
    <source>
        <dbReference type="Proteomes" id="UP000309997"/>
    </source>
</evidence>
<dbReference type="EMBL" id="RCHU02000014">
    <property type="protein sequence ID" value="KAL3572594.1"/>
    <property type="molecule type" value="Genomic_DNA"/>
</dbReference>
<name>A0ACC4B209_POPAL</name>
<reference evidence="1 2" key="1">
    <citation type="journal article" date="2024" name="Plant Biotechnol. J.">
        <title>Genome and CRISPR/Cas9 system of a widespread forest tree (Populus alba) in the world.</title>
        <authorList>
            <person name="Liu Y.J."/>
            <person name="Jiang P.F."/>
            <person name="Han X.M."/>
            <person name="Li X.Y."/>
            <person name="Wang H.M."/>
            <person name="Wang Y.J."/>
            <person name="Wang X.X."/>
            <person name="Zeng Q.Y."/>
        </authorList>
    </citation>
    <scope>NUCLEOTIDE SEQUENCE [LARGE SCALE GENOMIC DNA]</scope>
    <source>
        <strain evidence="2">cv. PAL-ZL1</strain>
    </source>
</reference>
<gene>
    <name evidence="1" type="ORF">D5086_026498</name>
</gene>
<organism evidence="1 2">
    <name type="scientific">Populus alba</name>
    <name type="common">White poplar</name>
    <dbReference type="NCBI Taxonomy" id="43335"/>
    <lineage>
        <taxon>Eukaryota</taxon>
        <taxon>Viridiplantae</taxon>
        <taxon>Streptophyta</taxon>
        <taxon>Embryophyta</taxon>
        <taxon>Tracheophyta</taxon>
        <taxon>Spermatophyta</taxon>
        <taxon>Magnoliopsida</taxon>
        <taxon>eudicotyledons</taxon>
        <taxon>Gunneridae</taxon>
        <taxon>Pentapetalae</taxon>
        <taxon>rosids</taxon>
        <taxon>fabids</taxon>
        <taxon>Malpighiales</taxon>
        <taxon>Salicaceae</taxon>
        <taxon>Saliceae</taxon>
        <taxon>Populus</taxon>
    </lineage>
</organism>
<dbReference type="Proteomes" id="UP000309997">
    <property type="component" value="Unassembled WGS sequence"/>
</dbReference>
<protein>
    <submittedName>
        <fullName evidence="1">Uncharacterized protein</fullName>
    </submittedName>
</protein>